<feature type="chain" id="PRO_5046593254" evidence="2">
    <location>
        <begin position="18"/>
        <end position="729"/>
    </location>
</feature>
<dbReference type="Gene3D" id="2.60.120.260">
    <property type="entry name" value="Galactose-binding domain-like"/>
    <property type="match status" value="1"/>
</dbReference>
<dbReference type="EMBL" id="JBEXAC010000001">
    <property type="protein sequence ID" value="MET6996280.1"/>
    <property type="molecule type" value="Genomic_DNA"/>
</dbReference>
<proteinExistence type="predicted"/>
<evidence type="ECO:0000313" key="4">
    <source>
        <dbReference type="EMBL" id="MET6996280.1"/>
    </source>
</evidence>
<dbReference type="Pfam" id="PF03648">
    <property type="entry name" value="Glyco_hydro_67N"/>
    <property type="match status" value="1"/>
</dbReference>
<evidence type="ECO:0000256" key="1">
    <source>
        <dbReference type="ARBA" id="ARBA00022801"/>
    </source>
</evidence>
<keyword evidence="5" id="KW-1185">Reference proteome</keyword>
<evidence type="ECO:0000259" key="3">
    <source>
        <dbReference type="Pfam" id="PF03648"/>
    </source>
</evidence>
<sequence length="729" mass="81497">MMRLLVLAIFAANILSACSQKSHLIKDGHSDYKIFVSDKAIAPEQHAAEELQTYLYKVSGCKMEITHQQGNGEKLIYIGFKDAPATITGNLNPADFGKEEYIIRSDGKNLLIAGGETRGTLYGVMGYLSDYVGCRWYTREITKIPSTTTLSLTKIEDRQKPALDYRDMDWRESLDTAWTIHNRLNGMKVGEALGGSYITFPFVHTFNALVPPEKYFKTHPEYFSEVNGKRTATLAQLCLTNPEVVKIATATVFDWIKTHPDVSVFSIDQNDFGGRCECKNCTALDNQEGSPSGSLLTFVNQIADTVGKVYPTVKLQTLAYDYTVVPPKNIRPADNLIIRLCHYDYCAAHPLTGCIKNKPFLEQLEQWKKITKAGITIWDYYTNFRNYLMPYPNFASFGQDVKFYADNGVMGLFAEGNANGGAGEFAELRSWVIAQLMWNPNQDASKLVDEYVDNVYGKAAKHIAAYIKLLHDHVTPDTHFGIWPEPFDVNYLDQSTIQQADSLFDLAKKAAAGDTALTARIALDHLPLLYTKLYYFAQGGTAYISKAALPDALSRYNDFITKYHITGLGADTETFGNVGKFLEKIQAAAKATFYTDWLISGPFDNTDHKGHDKVYPPEQGFDSTQTWKKYNDNTTGYIDLNKVYGPSENVVAYARRVITLPEAKTVTFGVGNNDGIKVWMNGKLVYDLAGAAPGPNQHAFTATLNKGENILLVKTDQLKRGWGFYFAEY</sequence>
<reference evidence="4 5" key="1">
    <citation type="submission" date="2024-06" db="EMBL/GenBank/DDBJ databases">
        <title>Chitinophaga defluvii sp. nov., isolated from municipal sewage.</title>
        <authorList>
            <person name="Zhang L."/>
        </authorList>
    </citation>
    <scope>NUCLEOTIDE SEQUENCE [LARGE SCALE GENOMIC DNA]</scope>
    <source>
        <strain evidence="4 5">H8</strain>
    </source>
</reference>
<gene>
    <name evidence="4" type="ORF">ABR189_02830</name>
</gene>
<dbReference type="PANTHER" id="PTHR47406:SF2">
    <property type="entry name" value="ALPHA GLUCURONIDASE N-TERMINAL DOMAIN-CONTAINING PROTEIN"/>
    <property type="match status" value="1"/>
</dbReference>
<protein>
    <submittedName>
        <fullName evidence="4">DUF4838 domain-containing protein</fullName>
    </submittedName>
</protein>
<dbReference type="PANTHER" id="PTHR47406">
    <property type="entry name" value="COAGULATION FACTOR 5/8 TYPE, C-TERMINAL"/>
    <property type="match status" value="1"/>
</dbReference>
<accession>A0ABV2T0X0</accession>
<keyword evidence="1" id="KW-0378">Hydrolase</keyword>
<evidence type="ECO:0000313" key="5">
    <source>
        <dbReference type="Proteomes" id="UP001549749"/>
    </source>
</evidence>
<dbReference type="InterPro" id="IPR005154">
    <property type="entry name" value="Glyco_hydro_67_aGlcAse_N"/>
</dbReference>
<dbReference type="Proteomes" id="UP001549749">
    <property type="component" value="Unassembled WGS sequence"/>
</dbReference>
<organism evidence="4 5">
    <name type="scientific">Chitinophaga defluvii</name>
    <dbReference type="NCBI Taxonomy" id="3163343"/>
    <lineage>
        <taxon>Bacteria</taxon>
        <taxon>Pseudomonadati</taxon>
        <taxon>Bacteroidota</taxon>
        <taxon>Chitinophagia</taxon>
        <taxon>Chitinophagales</taxon>
        <taxon>Chitinophagaceae</taxon>
        <taxon>Chitinophaga</taxon>
    </lineage>
</organism>
<dbReference type="Gene3D" id="3.30.379.10">
    <property type="entry name" value="Chitobiase/beta-hexosaminidase domain 2-like"/>
    <property type="match status" value="1"/>
</dbReference>
<feature type="signal peptide" evidence="2">
    <location>
        <begin position="1"/>
        <end position="17"/>
    </location>
</feature>
<feature type="domain" description="Alpha glucuronidase N-terminal" evidence="3">
    <location>
        <begin position="34"/>
        <end position="125"/>
    </location>
</feature>
<name>A0ABV2T0X0_9BACT</name>
<evidence type="ECO:0000256" key="2">
    <source>
        <dbReference type="SAM" id="SignalP"/>
    </source>
</evidence>
<dbReference type="InterPro" id="IPR032287">
    <property type="entry name" value="DUF4838"/>
</dbReference>
<keyword evidence="2" id="KW-0732">Signal</keyword>
<dbReference type="PROSITE" id="PS51257">
    <property type="entry name" value="PROKAR_LIPOPROTEIN"/>
    <property type="match status" value="1"/>
</dbReference>
<dbReference type="Pfam" id="PF16126">
    <property type="entry name" value="DUF4838"/>
    <property type="match status" value="1"/>
</dbReference>
<dbReference type="SUPFAM" id="SSF55545">
    <property type="entry name" value="beta-N-acetylhexosaminidase-like domain"/>
    <property type="match status" value="1"/>
</dbReference>
<dbReference type="RefSeq" id="WP_354658926.1">
    <property type="nucleotide sequence ID" value="NZ_JBEXAC010000001.1"/>
</dbReference>
<dbReference type="InterPro" id="IPR029018">
    <property type="entry name" value="Hex-like_dom2"/>
</dbReference>
<comment type="caution">
    <text evidence="4">The sequence shown here is derived from an EMBL/GenBank/DDBJ whole genome shotgun (WGS) entry which is preliminary data.</text>
</comment>